<dbReference type="KEGG" id="peo:AS203_09885"/>
<name>A0A0S2KN11_9BACT</name>
<proteinExistence type="predicted"/>
<dbReference type="Proteomes" id="UP000056252">
    <property type="component" value="Chromosome"/>
</dbReference>
<evidence type="ECO:0000313" key="2">
    <source>
        <dbReference type="Proteomes" id="UP000056252"/>
    </source>
</evidence>
<protein>
    <submittedName>
        <fullName evidence="1">Uncharacterized protein</fullName>
    </submittedName>
</protein>
<reference evidence="2" key="1">
    <citation type="submission" date="2015-11" db="EMBL/GenBank/DDBJ databases">
        <authorList>
            <person name="Holder M.E."/>
            <person name="Ajami N.J."/>
            <person name="Petrosino J.F."/>
        </authorList>
    </citation>
    <scope>NUCLEOTIDE SEQUENCE [LARGE SCALE GENOMIC DNA]</scope>
    <source>
        <strain evidence="2">F0113</strain>
    </source>
</reference>
<dbReference type="STRING" id="76123.AS203_09885"/>
<evidence type="ECO:0000313" key="1">
    <source>
        <dbReference type="EMBL" id="ALO49362.1"/>
    </source>
</evidence>
<dbReference type="AlphaFoldDB" id="A0A0S2KN11"/>
<gene>
    <name evidence="1" type="ORF">AS203_09885</name>
</gene>
<dbReference type="EMBL" id="CP013195">
    <property type="protein sequence ID" value="ALO49362.1"/>
    <property type="molecule type" value="Genomic_DNA"/>
</dbReference>
<accession>A0A0S2KN11</accession>
<keyword evidence="2" id="KW-1185">Reference proteome</keyword>
<organism evidence="1 2">
    <name type="scientific">Hoylesella enoeca</name>
    <dbReference type="NCBI Taxonomy" id="76123"/>
    <lineage>
        <taxon>Bacteria</taxon>
        <taxon>Pseudomonadati</taxon>
        <taxon>Bacteroidota</taxon>
        <taxon>Bacteroidia</taxon>
        <taxon>Bacteroidales</taxon>
        <taxon>Prevotellaceae</taxon>
        <taxon>Hoylesella</taxon>
    </lineage>
</organism>
<sequence length="520" mass="56580">MDKNCDNTTNKGLITFESVAIPATRTTMDHSQGAGASAFWTTGDNIWVDNGATRITNTSSNISGKMPLAAFYFAGNTLTANSYPVYYTGKASTKGDEVTIKTAQTQSAPGDASHIGESGDCGTATASRNAHGIYKFSLDHKAAYICFYPRCENAALGANIYLTKIVVTSDNVIAGTYDFTGGTLTGATPTSGSSNTITLTTGATSFPLTTTTTSDTHSAYMVIAPGTHTLTIDYWIKDPVTHVEGAITKKLSAITFAENTVTDLTANITPTDYSKRRYWEWDAKKHYWDGYESSQPMMNGLSSTDYPKSNATPLDERSYTVWDWNNPIWPGAASMLGPAASNTAVTCPSTYETAWYVAHGNAHWDNETLWQFGNHLYMGGVWFKKKASITGFSDTTYPSGVSEYNPEISHPTKTGKPNDAETNYFYLPALGQYGTMYDGSSSEYIPAGNGYNTGSTIMYSAMGNLSDLGIVGYYWLNRAIRWSALYDNPVSFLSLKNGEVKLEYTFYGNAALGRNYWTAE</sequence>